<gene>
    <name evidence="1" type="ORF">BECKLFY1418C_GA0070996_100946</name>
</gene>
<dbReference type="EMBL" id="CAADFN010000009">
    <property type="protein sequence ID" value="VFK14584.1"/>
    <property type="molecule type" value="Genomic_DNA"/>
</dbReference>
<dbReference type="AlphaFoldDB" id="A0A450WC35"/>
<name>A0A450WC35_9GAMM</name>
<reference evidence="1" key="1">
    <citation type="submission" date="2019-02" db="EMBL/GenBank/DDBJ databases">
        <authorList>
            <person name="Gruber-Vodicka R. H."/>
            <person name="Seah K. B. B."/>
        </authorList>
    </citation>
    <scope>NUCLEOTIDE SEQUENCE</scope>
    <source>
        <strain evidence="1">BECK_BY7</strain>
    </source>
</reference>
<accession>A0A450WC35</accession>
<proteinExistence type="predicted"/>
<protein>
    <submittedName>
        <fullName evidence="1">Uncharacterized protein</fullName>
    </submittedName>
</protein>
<evidence type="ECO:0000313" key="1">
    <source>
        <dbReference type="EMBL" id="VFK14584.1"/>
    </source>
</evidence>
<sequence>MKKRLILGGVAGLALFGLTGCDPIDGFHSIVQKADQNRQWFRENVCSNHPAWKMLRKLVRSEFGKVDIDTSGYCPAVMGEDWTGD</sequence>
<organism evidence="1">
    <name type="scientific">Candidatus Kentrum sp. LFY</name>
    <dbReference type="NCBI Taxonomy" id="2126342"/>
    <lineage>
        <taxon>Bacteria</taxon>
        <taxon>Pseudomonadati</taxon>
        <taxon>Pseudomonadota</taxon>
        <taxon>Gammaproteobacteria</taxon>
        <taxon>Candidatus Kentrum</taxon>
    </lineage>
</organism>
<dbReference type="PROSITE" id="PS51257">
    <property type="entry name" value="PROKAR_LIPOPROTEIN"/>
    <property type="match status" value="1"/>
</dbReference>